<dbReference type="EMBL" id="SMYL01000003">
    <property type="protein sequence ID" value="TDK66422.1"/>
    <property type="molecule type" value="Genomic_DNA"/>
</dbReference>
<comment type="caution">
    <text evidence="3">The sequence shown here is derived from an EMBL/GenBank/DDBJ whole genome shotgun (WGS) entry which is preliminary data.</text>
</comment>
<keyword evidence="1" id="KW-0732">Signal</keyword>
<dbReference type="RefSeq" id="WP_133327289.1">
    <property type="nucleotide sequence ID" value="NZ_SMYL01000003.1"/>
</dbReference>
<gene>
    <name evidence="3" type="ORF">E2I14_08075</name>
</gene>
<evidence type="ECO:0000313" key="3">
    <source>
        <dbReference type="EMBL" id="TDK66422.1"/>
    </source>
</evidence>
<dbReference type="OrthoDB" id="9814704at2"/>
<dbReference type="PROSITE" id="PS50206">
    <property type="entry name" value="RHODANESE_3"/>
    <property type="match status" value="1"/>
</dbReference>
<reference evidence="3 4" key="1">
    <citation type="submission" date="2019-03" db="EMBL/GenBank/DDBJ databases">
        <title>Sapientia aquatica gen. nov., sp. nov., isolated from a crater lake.</title>
        <authorList>
            <person name="Felfoldi T."/>
            <person name="Szabo A."/>
            <person name="Toth E."/>
            <person name="Schumann P."/>
            <person name="Keki Z."/>
            <person name="Marialigeti K."/>
            <person name="Mathe I."/>
        </authorList>
    </citation>
    <scope>NUCLEOTIDE SEQUENCE [LARGE SCALE GENOMIC DNA]</scope>
    <source>
        <strain evidence="3 4">SA-152</strain>
    </source>
</reference>
<accession>A0A4R5W267</accession>
<name>A0A4R5W267_9BURK</name>
<dbReference type="AlphaFoldDB" id="A0A4R5W267"/>
<dbReference type="Proteomes" id="UP000294829">
    <property type="component" value="Unassembled WGS sequence"/>
</dbReference>
<dbReference type="Gene3D" id="3.40.250.10">
    <property type="entry name" value="Rhodanese-like domain"/>
    <property type="match status" value="1"/>
</dbReference>
<dbReference type="SMART" id="SM00450">
    <property type="entry name" value="RHOD"/>
    <property type="match status" value="1"/>
</dbReference>
<proteinExistence type="predicted"/>
<dbReference type="SUPFAM" id="SSF52821">
    <property type="entry name" value="Rhodanese/Cell cycle control phosphatase"/>
    <property type="match status" value="1"/>
</dbReference>
<feature type="chain" id="PRO_5020364732" evidence="1">
    <location>
        <begin position="23"/>
        <end position="131"/>
    </location>
</feature>
<dbReference type="InterPro" id="IPR001763">
    <property type="entry name" value="Rhodanese-like_dom"/>
</dbReference>
<dbReference type="InterPro" id="IPR036873">
    <property type="entry name" value="Rhodanese-like_dom_sf"/>
</dbReference>
<feature type="domain" description="Rhodanese" evidence="2">
    <location>
        <begin position="40"/>
        <end position="130"/>
    </location>
</feature>
<dbReference type="PANTHER" id="PTHR43031:SF1">
    <property type="entry name" value="PYRIDINE NUCLEOTIDE-DISULPHIDE OXIDOREDUCTASE"/>
    <property type="match status" value="1"/>
</dbReference>
<dbReference type="Pfam" id="PF00581">
    <property type="entry name" value="Rhodanese"/>
    <property type="match status" value="1"/>
</dbReference>
<protein>
    <submittedName>
        <fullName evidence="3">Rhodanese-like domain-containing protein</fullName>
    </submittedName>
</protein>
<dbReference type="CDD" id="cd00158">
    <property type="entry name" value="RHOD"/>
    <property type="match status" value="1"/>
</dbReference>
<evidence type="ECO:0000259" key="2">
    <source>
        <dbReference type="PROSITE" id="PS50206"/>
    </source>
</evidence>
<organism evidence="3 4">
    <name type="scientific">Sapientia aquatica</name>
    <dbReference type="NCBI Taxonomy" id="1549640"/>
    <lineage>
        <taxon>Bacteria</taxon>
        <taxon>Pseudomonadati</taxon>
        <taxon>Pseudomonadota</taxon>
        <taxon>Betaproteobacteria</taxon>
        <taxon>Burkholderiales</taxon>
        <taxon>Oxalobacteraceae</taxon>
        <taxon>Sapientia</taxon>
    </lineage>
</organism>
<evidence type="ECO:0000313" key="4">
    <source>
        <dbReference type="Proteomes" id="UP000294829"/>
    </source>
</evidence>
<sequence length="131" mass="14262">MKIKFVFIAILVAIFSASMLNAAELGSTAVIEVAQANKMVVKGTLFLDVREQSEYDEIHAPRSTLIPLDRLGARMNEIAKFKDQPIVVICHSGKRSQVAVKALREAGFPQATSVTGGMVAWEKAGFDVVKK</sequence>
<feature type="signal peptide" evidence="1">
    <location>
        <begin position="1"/>
        <end position="22"/>
    </location>
</feature>
<dbReference type="PANTHER" id="PTHR43031">
    <property type="entry name" value="FAD-DEPENDENT OXIDOREDUCTASE"/>
    <property type="match status" value="1"/>
</dbReference>
<evidence type="ECO:0000256" key="1">
    <source>
        <dbReference type="SAM" id="SignalP"/>
    </source>
</evidence>
<keyword evidence="4" id="KW-1185">Reference proteome</keyword>
<dbReference type="InterPro" id="IPR050229">
    <property type="entry name" value="GlpE_sulfurtransferase"/>
</dbReference>